<proteinExistence type="predicted"/>
<accession>A0ABN8ZT45</accession>
<dbReference type="EMBL" id="OX459941">
    <property type="protein sequence ID" value="CAI9176066.1"/>
    <property type="molecule type" value="Genomic_DNA"/>
</dbReference>
<dbReference type="Proteomes" id="UP001176941">
    <property type="component" value="Chromosome 5"/>
</dbReference>
<evidence type="ECO:0000256" key="1">
    <source>
        <dbReference type="SAM" id="MobiDB-lite"/>
    </source>
</evidence>
<keyword evidence="3" id="KW-1185">Reference proteome</keyword>
<sequence length="72" mass="8349">MGVSRCDPPRMFFRFALQREVRSESGEEQGRHFIRKCPRSQRGDPDPEDAPALVRVWILGVSSFSSKEPRSW</sequence>
<evidence type="ECO:0000313" key="3">
    <source>
        <dbReference type="Proteomes" id="UP001176941"/>
    </source>
</evidence>
<reference evidence="2" key="1">
    <citation type="submission" date="2023-04" db="EMBL/GenBank/DDBJ databases">
        <authorList>
            <consortium name="ELIXIR-Norway"/>
        </authorList>
    </citation>
    <scope>NUCLEOTIDE SEQUENCE [LARGE SCALE GENOMIC DNA]</scope>
</reference>
<protein>
    <submittedName>
        <fullName evidence="2">Uncharacterized protein</fullName>
    </submittedName>
</protein>
<gene>
    <name evidence="2" type="ORF">MRATA1EN1_LOCUS25028</name>
</gene>
<organism evidence="2 3">
    <name type="scientific">Rangifer tarandus platyrhynchus</name>
    <name type="common">Svalbard reindeer</name>
    <dbReference type="NCBI Taxonomy" id="3082113"/>
    <lineage>
        <taxon>Eukaryota</taxon>
        <taxon>Metazoa</taxon>
        <taxon>Chordata</taxon>
        <taxon>Craniata</taxon>
        <taxon>Vertebrata</taxon>
        <taxon>Euteleostomi</taxon>
        <taxon>Mammalia</taxon>
        <taxon>Eutheria</taxon>
        <taxon>Laurasiatheria</taxon>
        <taxon>Artiodactyla</taxon>
        <taxon>Ruminantia</taxon>
        <taxon>Pecora</taxon>
        <taxon>Cervidae</taxon>
        <taxon>Odocoileinae</taxon>
        <taxon>Rangifer</taxon>
    </lineage>
</organism>
<name>A0ABN8ZT45_RANTA</name>
<feature type="region of interest" description="Disordered" evidence="1">
    <location>
        <begin position="23"/>
        <end position="49"/>
    </location>
</feature>
<evidence type="ECO:0000313" key="2">
    <source>
        <dbReference type="EMBL" id="CAI9176066.1"/>
    </source>
</evidence>